<accession>A0A9N8X181</accession>
<evidence type="ECO:0000313" key="4">
    <source>
        <dbReference type="EMBL" id="CAG4888688.1"/>
    </source>
</evidence>
<dbReference type="GO" id="GO:0102710">
    <property type="term" value="F:D-inositol-3-phosphate glycosyltransferase activity"/>
    <property type="evidence" value="ECO:0007669"/>
    <property type="project" value="UniProtKB-EC"/>
</dbReference>
<reference evidence="4" key="1">
    <citation type="submission" date="2021-04" db="EMBL/GenBank/DDBJ databases">
        <authorList>
            <person name="Vanwijnsberghe S."/>
        </authorList>
    </citation>
    <scope>NUCLEOTIDE SEQUENCE</scope>
    <source>
        <strain evidence="4">LMG 31841</strain>
    </source>
</reference>
<dbReference type="PANTHER" id="PTHR12526">
    <property type="entry name" value="GLYCOSYLTRANSFERASE"/>
    <property type="match status" value="1"/>
</dbReference>
<dbReference type="Gene3D" id="3.40.50.2000">
    <property type="entry name" value="Glycogen Phosphorylase B"/>
    <property type="match status" value="2"/>
</dbReference>
<evidence type="ECO:0000256" key="2">
    <source>
        <dbReference type="ARBA" id="ARBA00022679"/>
    </source>
</evidence>
<evidence type="ECO:0000313" key="5">
    <source>
        <dbReference type="Proteomes" id="UP000789704"/>
    </source>
</evidence>
<feature type="domain" description="Glycosyltransferase subfamily 4-like N-terminal" evidence="3">
    <location>
        <begin position="36"/>
        <end position="191"/>
    </location>
</feature>
<dbReference type="AlphaFoldDB" id="A0A9N8X181"/>
<protein>
    <submittedName>
        <fullName evidence="4">D-inositol-3-phosphate glycosyltransferase</fullName>
        <ecNumber evidence="4">2.4.1.250</ecNumber>
    </submittedName>
</protein>
<name>A0A9N8X181_9BURK</name>
<evidence type="ECO:0000259" key="3">
    <source>
        <dbReference type="Pfam" id="PF13439"/>
    </source>
</evidence>
<evidence type="ECO:0000256" key="1">
    <source>
        <dbReference type="ARBA" id="ARBA00022676"/>
    </source>
</evidence>
<gene>
    <name evidence="4" type="primary">mshA_3</name>
    <name evidence="4" type="ORF">LMG31841_00747</name>
</gene>
<dbReference type="Proteomes" id="UP000789704">
    <property type="component" value="Unassembled WGS sequence"/>
</dbReference>
<sequence>MATGTTAVERHVRGQDVRDAVPGKIGLSCNAFRHSGGLERYAMDLVRGLSAEGIEPVVFARRFDRSLPEFRLVDPHRIAVNWLPGKLRDHYFSWNLRRARRAENVDVLVGCNRVDSSEIAICGGTHRGYLRASGRRLKRSDRAQIDLEQRQYDEARFIMAHSRLMRDELIELYGVADEKIRLLYPPVDTQRFTPVDQATRADLRRQFGFADDEVVLLFPSSSHERKGLPLIEAALRETTLPVVVAVAGRAPERTSSRVRFIGYAKNIEDWYRAADYSILASNYEPFGLVGVESVLCGTPIILSSNVGCSEVLSGEASIVFAPGDVEGLRQALAQAVDSAASADRMPPGPVSISYDPGVAPHVNALLDLVVQVRATQSR</sequence>
<dbReference type="Pfam" id="PF13439">
    <property type="entry name" value="Glyco_transf_4"/>
    <property type="match status" value="1"/>
</dbReference>
<dbReference type="InterPro" id="IPR028098">
    <property type="entry name" value="Glyco_trans_4-like_N"/>
</dbReference>
<keyword evidence="2 4" id="KW-0808">Transferase</keyword>
<dbReference type="EMBL" id="CAJQZC010000001">
    <property type="protein sequence ID" value="CAG4888688.1"/>
    <property type="molecule type" value="Genomic_DNA"/>
</dbReference>
<keyword evidence="5" id="KW-1185">Reference proteome</keyword>
<dbReference type="PANTHER" id="PTHR12526:SF510">
    <property type="entry name" value="D-INOSITOL 3-PHOSPHATE GLYCOSYLTRANSFERASE"/>
    <property type="match status" value="1"/>
</dbReference>
<proteinExistence type="predicted"/>
<dbReference type="EC" id="2.4.1.250" evidence="4"/>
<comment type="caution">
    <text evidence="4">The sequence shown here is derived from an EMBL/GenBank/DDBJ whole genome shotgun (WGS) entry which is preliminary data.</text>
</comment>
<keyword evidence="1 4" id="KW-0328">Glycosyltransferase</keyword>
<dbReference type="CDD" id="cd03801">
    <property type="entry name" value="GT4_PimA-like"/>
    <property type="match status" value="1"/>
</dbReference>
<organism evidence="4 5">
    <name type="scientific">Paraburkholderia saeva</name>
    <dbReference type="NCBI Taxonomy" id="2777537"/>
    <lineage>
        <taxon>Bacteria</taxon>
        <taxon>Pseudomonadati</taxon>
        <taxon>Pseudomonadota</taxon>
        <taxon>Betaproteobacteria</taxon>
        <taxon>Burkholderiales</taxon>
        <taxon>Burkholderiaceae</taxon>
        <taxon>Paraburkholderia</taxon>
    </lineage>
</organism>
<dbReference type="Pfam" id="PF13692">
    <property type="entry name" value="Glyco_trans_1_4"/>
    <property type="match status" value="1"/>
</dbReference>
<dbReference type="SUPFAM" id="SSF53756">
    <property type="entry name" value="UDP-Glycosyltransferase/glycogen phosphorylase"/>
    <property type="match status" value="1"/>
</dbReference>